<sequence>MRRNFLKGAVAAIGILALGCGSAPVLAQAKVIKISHQFPGGTIDEGDFRDRLVRKFAAEVEKKSNGTLKFEIYPAASLMKAVPQYKALSTGALDMSLYPLAYAGGEFPAANLTLMPALITSYEQGLRWKDAPIGKELTRLLDERNVKIVTWVWQAGGIAAKGKPVVSPDDAKGMKVRGGSREVDLMIKAAGGAVTNVASNEIYSAMQSGVLDAAITSSTSLISFRLHETSDHLTAGRKHSFWFMFEPLLMSKKTFDALTPAQQKIVMEVGASLEKFGMDAAKADDERVVEVYTKAGRKVVDMDRAAFDKWREVAKASAWKDFEEKVKDGKQLFDMAVAVK</sequence>
<protein>
    <submittedName>
        <fullName evidence="5">TRAP dicarboxylate transporter-DctP subunit</fullName>
    </submittedName>
</protein>
<dbReference type="EMBL" id="AP012547">
    <property type="protein sequence ID" value="BAO31322.1"/>
    <property type="molecule type" value="Genomic_DNA"/>
</dbReference>
<evidence type="ECO:0000313" key="5">
    <source>
        <dbReference type="EMBL" id="BAO31322.1"/>
    </source>
</evidence>
<gene>
    <name evidence="5" type="ORF">SUTH_03552</name>
</gene>
<dbReference type="STRING" id="1223802.SUTH_03552"/>
<dbReference type="PANTHER" id="PTHR33376:SF7">
    <property type="entry name" value="C4-DICARBOXYLATE-BINDING PROTEIN DCTB"/>
    <property type="match status" value="1"/>
</dbReference>
<dbReference type="Proteomes" id="UP000031637">
    <property type="component" value="Chromosome"/>
</dbReference>
<feature type="signal peptide" evidence="4">
    <location>
        <begin position="1"/>
        <end position="27"/>
    </location>
</feature>
<dbReference type="Pfam" id="PF03480">
    <property type="entry name" value="DctP"/>
    <property type="match status" value="1"/>
</dbReference>
<dbReference type="PROSITE" id="PS51318">
    <property type="entry name" value="TAT"/>
    <property type="match status" value="1"/>
</dbReference>
<dbReference type="PROSITE" id="PS51257">
    <property type="entry name" value="PROKAR_LIPOPROTEIN"/>
    <property type="match status" value="1"/>
</dbReference>
<dbReference type="NCBIfam" id="NF037995">
    <property type="entry name" value="TRAP_S1"/>
    <property type="match status" value="1"/>
</dbReference>
<evidence type="ECO:0000256" key="4">
    <source>
        <dbReference type="SAM" id="SignalP"/>
    </source>
</evidence>
<evidence type="ECO:0000313" key="6">
    <source>
        <dbReference type="Proteomes" id="UP000031637"/>
    </source>
</evidence>
<dbReference type="InterPro" id="IPR006311">
    <property type="entry name" value="TAT_signal"/>
</dbReference>
<dbReference type="GO" id="GO:0015740">
    <property type="term" value="P:C4-dicarboxylate transport"/>
    <property type="evidence" value="ECO:0007669"/>
    <property type="project" value="TreeGrafter"/>
</dbReference>
<evidence type="ECO:0000256" key="1">
    <source>
        <dbReference type="ARBA" id="ARBA00009023"/>
    </source>
</evidence>
<dbReference type="OrthoDB" id="9794826at2"/>
<accession>W0SKB5</accession>
<dbReference type="InterPro" id="IPR018389">
    <property type="entry name" value="DctP_fam"/>
</dbReference>
<dbReference type="InterPro" id="IPR038404">
    <property type="entry name" value="TRAP_DctP_sf"/>
</dbReference>
<dbReference type="Gene3D" id="3.40.190.170">
    <property type="entry name" value="Bacterial extracellular solute-binding protein, family 7"/>
    <property type="match status" value="1"/>
</dbReference>
<dbReference type="PANTHER" id="PTHR33376">
    <property type="match status" value="1"/>
</dbReference>
<evidence type="ECO:0000256" key="3">
    <source>
        <dbReference type="ARBA" id="ARBA00022729"/>
    </source>
</evidence>
<keyword evidence="2" id="KW-0813">Transport</keyword>
<name>W0SKB5_9PROT</name>
<reference evidence="5 6" key="1">
    <citation type="journal article" date="2014" name="Syst. Appl. Microbiol.">
        <title>Complete genomes of freshwater sulfur oxidizers Sulfuricella denitrificans skB26 and Sulfuritalea hydrogenivorans sk43H: genetic insights into the sulfur oxidation pathway of betaproteobacteria.</title>
        <authorList>
            <person name="Watanabe T."/>
            <person name="Kojima H."/>
            <person name="Fukui M."/>
        </authorList>
    </citation>
    <scope>NUCLEOTIDE SEQUENCE [LARGE SCALE GENOMIC DNA]</scope>
    <source>
        <strain evidence="5">DSM22779</strain>
    </source>
</reference>
<keyword evidence="3 4" id="KW-0732">Signal</keyword>
<dbReference type="RefSeq" id="WP_041101137.1">
    <property type="nucleotide sequence ID" value="NZ_AP012547.1"/>
</dbReference>
<dbReference type="GO" id="GO:0055085">
    <property type="term" value="P:transmembrane transport"/>
    <property type="evidence" value="ECO:0007669"/>
    <property type="project" value="InterPro"/>
</dbReference>
<dbReference type="KEGG" id="shd:SUTH_03552"/>
<proteinExistence type="inferred from homology"/>
<evidence type="ECO:0000256" key="2">
    <source>
        <dbReference type="ARBA" id="ARBA00022448"/>
    </source>
</evidence>
<organism evidence="5 6">
    <name type="scientific">Sulfuritalea hydrogenivorans sk43H</name>
    <dbReference type="NCBI Taxonomy" id="1223802"/>
    <lineage>
        <taxon>Bacteria</taxon>
        <taxon>Pseudomonadati</taxon>
        <taxon>Pseudomonadota</taxon>
        <taxon>Betaproteobacteria</taxon>
        <taxon>Nitrosomonadales</taxon>
        <taxon>Sterolibacteriaceae</taxon>
        <taxon>Sulfuritalea</taxon>
    </lineage>
</organism>
<dbReference type="HOGENOM" id="CLU_036176_1_3_4"/>
<keyword evidence="6" id="KW-1185">Reference proteome</keyword>
<feature type="chain" id="PRO_5004796371" evidence="4">
    <location>
        <begin position="28"/>
        <end position="340"/>
    </location>
</feature>
<dbReference type="AlphaFoldDB" id="W0SKB5"/>
<comment type="similarity">
    <text evidence="1">Belongs to the bacterial solute-binding protein 7 family.</text>
</comment>